<name>A0A2S9X5H9_9NEIS</name>
<keyword evidence="1" id="KW-0472">Membrane</keyword>
<dbReference type="AlphaFoldDB" id="A0A2S9X5H9"/>
<protein>
    <recommendedName>
        <fullName evidence="4">Protein YebE</fullName>
    </recommendedName>
</protein>
<gene>
    <name evidence="2" type="ORF">BUE93_09120</name>
</gene>
<evidence type="ECO:0000313" key="2">
    <source>
        <dbReference type="EMBL" id="PRP70974.1"/>
    </source>
</evidence>
<keyword evidence="1" id="KW-1133">Transmembrane helix</keyword>
<comment type="caution">
    <text evidence="2">The sequence shown here is derived from an EMBL/GenBank/DDBJ whole genome shotgun (WGS) entry which is preliminary data.</text>
</comment>
<feature type="transmembrane region" description="Helical" evidence="1">
    <location>
        <begin position="37"/>
        <end position="55"/>
    </location>
</feature>
<evidence type="ECO:0000313" key="3">
    <source>
        <dbReference type="Proteomes" id="UP000239469"/>
    </source>
</evidence>
<sequence>MSASKLLDRLLQSGKDLIDQPALGWSSLPNTSKDGRFLTGLGSGALTGGALGLLLSNKKARKMGGKLAVYGGLAALGVVAYRAYSDWQSKQNVSNSPPRTLDRLPPSQIEGHSRAVLVAMIAAAKADGHVSSEERGLLETELVRLSGNEQDRHWLESELASPLEPAKVAALAITPELAAEMYLASALVVDEDTYMERAYLDEFARQLRLPQDLQRQLEQQVQAELSH</sequence>
<dbReference type="Proteomes" id="UP000239469">
    <property type="component" value="Unassembled WGS sequence"/>
</dbReference>
<dbReference type="EMBL" id="MTBD01000021">
    <property type="protein sequence ID" value="PRP70974.1"/>
    <property type="molecule type" value="Genomic_DNA"/>
</dbReference>
<dbReference type="InterPro" id="IPR007486">
    <property type="entry name" value="YebE"/>
</dbReference>
<dbReference type="RefSeq" id="WP_106076578.1">
    <property type="nucleotide sequence ID" value="NZ_MTBD01000021.1"/>
</dbReference>
<evidence type="ECO:0000256" key="1">
    <source>
        <dbReference type="SAM" id="Phobius"/>
    </source>
</evidence>
<organism evidence="2 3">
    <name type="scientific">Chromobacterium amazonense</name>
    <dbReference type="NCBI Taxonomy" id="1382803"/>
    <lineage>
        <taxon>Bacteria</taxon>
        <taxon>Pseudomonadati</taxon>
        <taxon>Pseudomonadota</taxon>
        <taxon>Betaproteobacteria</taxon>
        <taxon>Neisseriales</taxon>
        <taxon>Chromobacteriaceae</taxon>
        <taxon>Chromobacterium</taxon>
    </lineage>
</organism>
<keyword evidence="1" id="KW-0812">Transmembrane</keyword>
<dbReference type="SUPFAM" id="SSF158682">
    <property type="entry name" value="TerB-like"/>
    <property type="match status" value="1"/>
</dbReference>
<accession>A0A2S9X5H9</accession>
<dbReference type="Pfam" id="PF04391">
    <property type="entry name" value="DUF533"/>
    <property type="match status" value="1"/>
</dbReference>
<dbReference type="OrthoDB" id="5459344at2"/>
<proteinExistence type="predicted"/>
<dbReference type="CDD" id="cd07178">
    <property type="entry name" value="terB_like_YebE"/>
    <property type="match status" value="1"/>
</dbReference>
<feature type="transmembrane region" description="Helical" evidence="1">
    <location>
        <begin position="67"/>
        <end position="84"/>
    </location>
</feature>
<evidence type="ECO:0008006" key="4">
    <source>
        <dbReference type="Google" id="ProtNLM"/>
    </source>
</evidence>
<reference evidence="2 3" key="1">
    <citation type="submission" date="2017-01" db="EMBL/GenBank/DDBJ databases">
        <title>New insights into the genetic diversity of Chromobacterium isolated from tropical freshwater lake.</title>
        <authorList>
            <person name="Santos A.B."/>
            <person name="Nascimento A.M."/>
            <person name="Da Silva P.C."/>
        </authorList>
    </citation>
    <scope>NUCLEOTIDE SEQUENCE [LARGE SCALE GENOMIC DNA]</scope>
    <source>
        <strain evidence="2 3">56AF</strain>
    </source>
</reference>
<dbReference type="Gene3D" id="1.10.3680.10">
    <property type="entry name" value="TerB-like"/>
    <property type="match status" value="1"/>
</dbReference>
<dbReference type="InterPro" id="IPR029024">
    <property type="entry name" value="TerB-like"/>
</dbReference>